<evidence type="ECO:0000313" key="2">
    <source>
        <dbReference type="EMBL" id="ANU28045.1"/>
    </source>
</evidence>
<dbReference type="InterPro" id="IPR029016">
    <property type="entry name" value="GAF-like_dom_sf"/>
</dbReference>
<evidence type="ECO:0000259" key="1">
    <source>
        <dbReference type="Pfam" id="PF13185"/>
    </source>
</evidence>
<protein>
    <submittedName>
        <fullName evidence="2">GAF domain-containing protein</fullName>
    </submittedName>
</protein>
<organism evidence="2 3">
    <name type="scientific">Planococcus versutus</name>
    <dbReference type="NCBI Taxonomy" id="1302659"/>
    <lineage>
        <taxon>Bacteria</taxon>
        <taxon>Bacillati</taxon>
        <taxon>Bacillota</taxon>
        <taxon>Bacilli</taxon>
        <taxon>Bacillales</taxon>
        <taxon>Caryophanaceae</taxon>
        <taxon>Planococcus</taxon>
    </lineage>
</organism>
<accession>A0A1B1S4D2</accession>
<dbReference type="InterPro" id="IPR003018">
    <property type="entry name" value="GAF"/>
</dbReference>
<proteinExistence type="predicted"/>
<reference evidence="2" key="1">
    <citation type="submission" date="2016-10" db="EMBL/GenBank/DDBJ databases">
        <authorList>
            <person name="See-Too W.S."/>
        </authorList>
    </citation>
    <scope>NUCLEOTIDE SEQUENCE</scope>
    <source>
        <strain evidence="2">L10.15</strain>
    </source>
</reference>
<name>A0A1B1S4D2_9BACL</name>
<dbReference type="OrthoDB" id="2360948at2"/>
<keyword evidence="3" id="KW-1185">Reference proteome</keyword>
<dbReference type="EMBL" id="CP016540">
    <property type="protein sequence ID" value="ANU28045.1"/>
    <property type="molecule type" value="Genomic_DNA"/>
</dbReference>
<dbReference type="RefSeq" id="WP_049693208.1">
    <property type="nucleotide sequence ID" value="NZ_CP016540.2"/>
</dbReference>
<dbReference type="Proteomes" id="UP000053354">
    <property type="component" value="Chromosome"/>
</dbReference>
<dbReference type="Gene3D" id="3.30.450.40">
    <property type="match status" value="1"/>
</dbReference>
<feature type="domain" description="GAF" evidence="1">
    <location>
        <begin position="13"/>
        <end position="136"/>
    </location>
</feature>
<dbReference type="SUPFAM" id="SSF55781">
    <property type="entry name" value="GAF domain-like"/>
    <property type="match status" value="1"/>
</dbReference>
<dbReference type="STRING" id="1302659.I858_013715"/>
<sequence>MNTNKDYQVQIEKIREALHCDIIALALVESAENMHVLKWQYTSGTISERIKKVVLQSGKGIAGGVFKNGKPLLMADVEEFTVKNDLFNYPILKLEKILSIGATPLWHSGRVVGVLLAGFREPHLMTPERLDMLISMSKSDIGTLDGKELMWS</sequence>
<dbReference type="KEGG" id="pll:I858_013715"/>
<gene>
    <name evidence="2" type="ORF">I858_013715</name>
</gene>
<dbReference type="Pfam" id="PF13185">
    <property type="entry name" value="GAF_2"/>
    <property type="match status" value="1"/>
</dbReference>
<evidence type="ECO:0000313" key="3">
    <source>
        <dbReference type="Proteomes" id="UP000053354"/>
    </source>
</evidence>
<dbReference type="AlphaFoldDB" id="A0A1B1S4D2"/>